<dbReference type="EMBL" id="JAJEKE010000003">
    <property type="protein sequence ID" value="MCQ1529024.1"/>
    <property type="molecule type" value="Genomic_DNA"/>
</dbReference>
<dbReference type="Proteomes" id="UP001651880">
    <property type="component" value="Unassembled WGS sequence"/>
</dbReference>
<keyword evidence="4" id="KW-1185">Reference proteome</keyword>
<dbReference type="Gene3D" id="3.90.550.10">
    <property type="entry name" value="Spore Coat Polysaccharide Biosynthesis Protein SpsA, Chain A"/>
    <property type="match status" value="1"/>
</dbReference>
<evidence type="ECO:0000259" key="2">
    <source>
        <dbReference type="Pfam" id="PF22640"/>
    </source>
</evidence>
<protein>
    <submittedName>
        <fullName evidence="3">Mannose-1-phosphate guanylyltransferase</fullName>
    </submittedName>
</protein>
<dbReference type="SUPFAM" id="SSF53448">
    <property type="entry name" value="Nucleotide-diphospho-sugar transferases"/>
    <property type="match status" value="1"/>
</dbReference>
<keyword evidence="3" id="KW-0548">Nucleotidyltransferase</keyword>
<dbReference type="CDD" id="cd02509">
    <property type="entry name" value="GDP-M1P_Guanylyltransferase"/>
    <property type="match status" value="1"/>
</dbReference>
<dbReference type="InterPro" id="IPR049577">
    <property type="entry name" value="GMPP_N"/>
</dbReference>
<dbReference type="Pfam" id="PF00483">
    <property type="entry name" value="NTP_transferase"/>
    <property type="match status" value="1"/>
</dbReference>
<dbReference type="SUPFAM" id="SSF159283">
    <property type="entry name" value="Guanosine diphospho-D-mannose pyrophosphorylase/mannose-6-phosphate isomerase linker domain"/>
    <property type="match status" value="1"/>
</dbReference>
<comment type="caution">
    <text evidence="3">The sequence shown here is derived from an EMBL/GenBank/DDBJ whole genome shotgun (WGS) entry which is preliminary data.</text>
</comment>
<dbReference type="InterPro" id="IPR029044">
    <property type="entry name" value="Nucleotide-diphossugar_trans"/>
</dbReference>
<proteinExistence type="predicted"/>
<feature type="domain" description="Nucleotidyl transferase" evidence="1">
    <location>
        <begin position="4"/>
        <end position="283"/>
    </location>
</feature>
<dbReference type="InterPro" id="IPR051161">
    <property type="entry name" value="Mannose-6P_isomerase_type2"/>
</dbReference>
<name>A0ABT1NEH7_9FIRM</name>
<dbReference type="Pfam" id="PF22640">
    <property type="entry name" value="ManC_GMP_beta-helix"/>
    <property type="match status" value="1"/>
</dbReference>
<reference evidence="3 4" key="1">
    <citation type="submission" date="2021-10" db="EMBL/GenBank/DDBJ databases">
        <title>Lutispora strain m25 sp. nov., a thermophilic, non-spore-forming bacterium isolated from a lab-scale methanogenic bioreactor digesting anaerobic sludge.</title>
        <authorList>
            <person name="El Houari A."/>
            <person name="Mcdonald J."/>
        </authorList>
    </citation>
    <scope>NUCLEOTIDE SEQUENCE [LARGE SCALE GENOMIC DNA]</scope>
    <source>
        <strain evidence="4">m25</strain>
    </source>
</reference>
<evidence type="ECO:0000259" key="1">
    <source>
        <dbReference type="Pfam" id="PF00483"/>
    </source>
</evidence>
<dbReference type="GO" id="GO:0016779">
    <property type="term" value="F:nucleotidyltransferase activity"/>
    <property type="evidence" value="ECO:0007669"/>
    <property type="project" value="UniProtKB-KW"/>
</dbReference>
<evidence type="ECO:0000313" key="3">
    <source>
        <dbReference type="EMBL" id="MCQ1529024.1"/>
    </source>
</evidence>
<gene>
    <name evidence="3" type="ORF">LJD61_05615</name>
</gene>
<dbReference type="PANTHER" id="PTHR46390:SF1">
    <property type="entry name" value="MANNOSE-1-PHOSPHATE GUANYLYLTRANSFERASE"/>
    <property type="match status" value="1"/>
</dbReference>
<keyword evidence="3" id="KW-0808">Transferase</keyword>
<organism evidence="3 4">
    <name type="scientific">Lutispora saccharofermentans</name>
    <dbReference type="NCBI Taxonomy" id="3024236"/>
    <lineage>
        <taxon>Bacteria</taxon>
        <taxon>Bacillati</taxon>
        <taxon>Bacillota</taxon>
        <taxon>Clostridia</taxon>
        <taxon>Lutisporales</taxon>
        <taxon>Lutisporaceae</taxon>
        <taxon>Lutispora</taxon>
    </lineage>
</organism>
<evidence type="ECO:0000313" key="4">
    <source>
        <dbReference type="Proteomes" id="UP001651880"/>
    </source>
</evidence>
<dbReference type="PANTHER" id="PTHR46390">
    <property type="entry name" value="MANNOSE-1-PHOSPHATE GUANYLYLTRANSFERASE"/>
    <property type="match status" value="1"/>
</dbReference>
<sequence>MNYALIMCGGSGSRFWPKSRKAYPKQFLNPLGPDTMLQSTFSRIRNLIPIENIYVVTNKNYVDIIREQLPELGEDNLIVEPMQKETATCIGHSAVRLMKKDSEAVMVVLPSDHHIENENAFITTLQQGMLIAENSKHLITIGVKPTRPETAYGYIQIGKKIDEEWPIDTYKVRRFTEKPNKEKAAEFIEDGRYLWNSGMFIWKASSLLKQYKKHLPEIYESLKAIRDGLGTDNEFSILEEEYEKIEGISIDYGIMEKSKDVYVIECNFGWDDIGNWTAMERYMERDEWGNQTKGIFFQMDSRDCIVCGEKRLIAAIGVNDLIIVDTDDVLLICRRERDQDIKELLSKLGENVELKDYI</sequence>
<accession>A0ABT1NEH7</accession>
<dbReference type="InterPro" id="IPR054566">
    <property type="entry name" value="ManC/GMP-like_b-helix"/>
</dbReference>
<dbReference type="RefSeq" id="WP_255226543.1">
    <property type="nucleotide sequence ID" value="NZ_JAJEKE010000003.1"/>
</dbReference>
<dbReference type="InterPro" id="IPR005835">
    <property type="entry name" value="NTP_transferase_dom"/>
</dbReference>
<feature type="domain" description="MannoseP isomerase/GMP-like beta-helix" evidence="2">
    <location>
        <begin position="299"/>
        <end position="348"/>
    </location>
</feature>